<name>A0A068Q6F2_STRRO</name>
<protein>
    <submittedName>
        <fullName evidence="2">Uncharacterized protein</fullName>
    </submittedName>
</protein>
<evidence type="ECO:0000313" key="2">
    <source>
        <dbReference type="EMBL" id="BAP15802.1"/>
    </source>
</evidence>
<feature type="region of interest" description="Disordered" evidence="1">
    <location>
        <begin position="1"/>
        <end position="36"/>
    </location>
</feature>
<proteinExistence type="predicted"/>
<geneLocation type="plasmid" evidence="2">
    <name>pSLA2-S</name>
</geneLocation>
<gene>
    <name evidence="2" type="primary">pSLA2-S.18</name>
</gene>
<reference evidence="2" key="2">
    <citation type="submission" date="2014-01" db="EMBL/GenBank/DDBJ databases">
        <authorList>
            <person name="Takahama Y."/>
            <person name="Yang Y."/>
            <person name="Arakawa K."/>
            <person name="Kinashi H."/>
        </authorList>
    </citation>
    <scope>NUCLEOTIDE SEQUENCE</scope>
    <source>
        <strain evidence="2">7434AN4</strain>
        <plasmid evidence="2">pSLA2-S</plasmid>
    </source>
</reference>
<dbReference type="RefSeq" id="WP_031942413.1">
    <property type="nucleotide sequence ID" value="NC_024971.1"/>
</dbReference>
<dbReference type="EMBL" id="AB905437">
    <property type="protein sequence ID" value="BAP15802.1"/>
    <property type="molecule type" value="Genomic_DNA"/>
</dbReference>
<reference evidence="2" key="1">
    <citation type="journal article" date="1994" name="J. Antibiot.">
        <title>Isolation and characterization of linear plasmids from lankacidin-producing Streptomyces species.</title>
        <authorList>
            <person name="Kinashi H."/>
            <person name="Mori E."/>
            <person name="Hatani A."/>
            <person name="Nimi O."/>
        </authorList>
    </citation>
    <scope>NUCLEOTIDE SEQUENCE</scope>
    <source>
        <strain evidence="2">7434AN4</strain>
        <plasmid evidence="2">pSLA2-S</plasmid>
    </source>
</reference>
<evidence type="ECO:0000256" key="1">
    <source>
        <dbReference type="SAM" id="MobiDB-lite"/>
    </source>
</evidence>
<accession>A0A068Q6F2</accession>
<keyword evidence="2" id="KW-0614">Plasmid</keyword>
<organism evidence="2">
    <name type="scientific">Streptomyces rochei</name>
    <name type="common">Streptomyces parvullus</name>
    <dbReference type="NCBI Taxonomy" id="1928"/>
    <lineage>
        <taxon>Bacteria</taxon>
        <taxon>Bacillati</taxon>
        <taxon>Actinomycetota</taxon>
        <taxon>Actinomycetes</taxon>
        <taxon>Kitasatosporales</taxon>
        <taxon>Streptomycetaceae</taxon>
        <taxon>Streptomyces</taxon>
        <taxon>Streptomyces rochei group</taxon>
    </lineage>
</organism>
<dbReference type="AlphaFoldDB" id="A0A068Q6F2"/>
<sequence length="87" mass="9527">MSADSQIWERPAPQPTAPTGPVKDWDLPGLPADCAPGRAPELLTDAQVNARIDHGLAQGWTQRRVGEFAGRSATVVNRRKKERERAV</sequence>